<proteinExistence type="predicted"/>
<reference evidence="2 3" key="1">
    <citation type="submission" date="2021-06" db="EMBL/GenBank/DDBJ databases">
        <title>Caerostris extrusa draft genome.</title>
        <authorList>
            <person name="Kono N."/>
            <person name="Arakawa K."/>
        </authorList>
    </citation>
    <scope>NUCLEOTIDE SEQUENCE [LARGE SCALE GENOMIC DNA]</scope>
</reference>
<keyword evidence="1" id="KW-1133">Transmembrane helix</keyword>
<keyword evidence="3" id="KW-1185">Reference proteome</keyword>
<dbReference type="EMBL" id="BPLR01017176">
    <property type="protein sequence ID" value="GIY89177.1"/>
    <property type="molecule type" value="Genomic_DNA"/>
</dbReference>
<sequence length="118" mass="13193">MKGNRQTLPRSTANPITANKNSAFLSQVSLSSWISVRAGGEHELADHQGGPDFLPLEFGLQGTFRIRSWNGHGSLRLVFHEERISQKNEMEFAFSIFSGKLGFTLLVLLRFPPQLLLP</sequence>
<evidence type="ECO:0000313" key="3">
    <source>
        <dbReference type="Proteomes" id="UP001054945"/>
    </source>
</evidence>
<protein>
    <submittedName>
        <fullName evidence="2">Uncharacterized protein</fullName>
    </submittedName>
</protein>
<dbReference type="AlphaFoldDB" id="A0AAV4X3R7"/>
<comment type="caution">
    <text evidence="2">The sequence shown here is derived from an EMBL/GenBank/DDBJ whole genome shotgun (WGS) entry which is preliminary data.</text>
</comment>
<evidence type="ECO:0000313" key="2">
    <source>
        <dbReference type="EMBL" id="GIY89177.1"/>
    </source>
</evidence>
<gene>
    <name evidence="2" type="ORF">CEXT_244221</name>
</gene>
<feature type="transmembrane region" description="Helical" evidence="1">
    <location>
        <begin position="92"/>
        <end position="111"/>
    </location>
</feature>
<evidence type="ECO:0000256" key="1">
    <source>
        <dbReference type="SAM" id="Phobius"/>
    </source>
</evidence>
<dbReference type="Proteomes" id="UP001054945">
    <property type="component" value="Unassembled WGS sequence"/>
</dbReference>
<name>A0AAV4X3R7_CAEEX</name>
<organism evidence="2 3">
    <name type="scientific">Caerostris extrusa</name>
    <name type="common">Bark spider</name>
    <name type="synonym">Caerostris bankana</name>
    <dbReference type="NCBI Taxonomy" id="172846"/>
    <lineage>
        <taxon>Eukaryota</taxon>
        <taxon>Metazoa</taxon>
        <taxon>Ecdysozoa</taxon>
        <taxon>Arthropoda</taxon>
        <taxon>Chelicerata</taxon>
        <taxon>Arachnida</taxon>
        <taxon>Araneae</taxon>
        <taxon>Araneomorphae</taxon>
        <taxon>Entelegynae</taxon>
        <taxon>Araneoidea</taxon>
        <taxon>Araneidae</taxon>
        <taxon>Caerostris</taxon>
    </lineage>
</organism>
<keyword evidence="1" id="KW-0472">Membrane</keyword>
<keyword evidence="1" id="KW-0812">Transmembrane</keyword>
<accession>A0AAV4X3R7</accession>